<dbReference type="PANTHER" id="PTHR46862">
    <property type="entry name" value="OS07G0661900 PROTEIN"/>
    <property type="match status" value="1"/>
</dbReference>
<dbReference type="Proteomes" id="UP000237347">
    <property type="component" value="Unassembled WGS sequence"/>
</dbReference>
<proteinExistence type="predicted"/>
<feature type="compositionally biased region" description="Polar residues" evidence="3">
    <location>
        <begin position="19"/>
        <end position="33"/>
    </location>
</feature>
<protein>
    <submittedName>
        <fullName evidence="4">Pentatricopeptide repeat-containing protein</fullName>
    </submittedName>
</protein>
<dbReference type="PROSITE" id="PS51375">
    <property type="entry name" value="PPR"/>
    <property type="match status" value="10"/>
</dbReference>
<gene>
    <name evidence="4" type="ORF">CFP56_041526</name>
</gene>
<dbReference type="AlphaFoldDB" id="A0AAW0IUV0"/>
<keyword evidence="1" id="KW-0677">Repeat</keyword>
<feature type="repeat" description="PPR" evidence="2">
    <location>
        <begin position="416"/>
        <end position="450"/>
    </location>
</feature>
<dbReference type="EMBL" id="PKMF04000834">
    <property type="protein sequence ID" value="KAK7818290.1"/>
    <property type="molecule type" value="Genomic_DNA"/>
</dbReference>
<comment type="caution">
    <text evidence="4">The sequence shown here is derived from an EMBL/GenBank/DDBJ whole genome shotgun (WGS) entry which is preliminary data.</text>
</comment>
<feature type="repeat" description="PPR" evidence="2">
    <location>
        <begin position="346"/>
        <end position="380"/>
    </location>
</feature>
<feature type="repeat" description="PPR" evidence="2">
    <location>
        <begin position="381"/>
        <end position="415"/>
    </location>
</feature>
<feature type="repeat" description="PPR" evidence="2">
    <location>
        <begin position="239"/>
        <end position="269"/>
    </location>
</feature>
<evidence type="ECO:0000256" key="2">
    <source>
        <dbReference type="PROSITE-ProRule" id="PRU00708"/>
    </source>
</evidence>
<dbReference type="NCBIfam" id="TIGR00756">
    <property type="entry name" value="PPR"/>
    <property type="match status" value="7"/>
</dbReference>
<evidence type="ECO:0000313" key="4">
    <source>
        <dbReference type="EMBL" id="KAK7818290.1"/>
    </source>
</evidence>
<sequence length="561" mass="63618">MEPSALTLTNLRLSTTCSAKFPRDQNQTNTPKSYAQIPKRSSGPVSKGLQKDSKKDLSRILRTDAAIKGIARKANSRKYTQLWPKAVLEALDEAIRENQWQTALKIFGLLRKQHWYDARCQTYTRLLVMLGKCRQPEQASLLFEILLSEGLRPTVDVYTALLSAYGQSGFLDKALSTLDDMKSVSECKPDIFGLLRKQHWYDARCQTYTRLLVMLGKCRQPEQASLLFEILLSEGLRPTVDVYTALLSAYGQSGFLDKALSTLDDMKSVSECKPDVYTYSILINCCRKFCRFDLIGQILAEMSFLGIECSTVTYNTIIDGYGKAEMFELMENALTDMIESETCLPDVFTLNTLVGAYGNIGQIEKMEKWYDEFLLMGLKPDIKTFNILIKSYGKAGMYEKMRSVMDYMEKRFFSPTTVTFNTVIDVFGKAGNIERMDEYFKKMKHRGIKPNSITYCSLVRAYSKVGLITKVDSILRQVENSDVILDTPFFNCIISAYGQAGDVKKMRELFLEMKERECIPDNITFATMIQAYNAQGMIEAAQKLANKMIATKESTGILLCL</sequence>
<dbReference type="Pfam" id="PF13041">
    <property type="entry name" value="PPR_2"/>
    <property type="match status" value="4"/>
</dbReference>
<evidence type="ECO:0000256" key="3">
    <source>
        <dbReference type="SAM" id="MobiDB-lite"/>
    </source>
</evidence>
<feature type="repeat" description="PPR" evidence="2">
    <location>
        <begin position="154"/>
        <end position="184"/>
    </location>
</feature>
<feature type="repeat" description="PPR" evidence="2">
    <location>
        <begin position="204"/>
        <end position="238"/>
    </location>
</feature>
<dbReference type="InterPro" id="IPR011990">
    <property type="entry name" value="TPR-like_helical_dom_sf"/>
</dbReference>
<dbReference type="Gene3D" id="1.25.40.10">
    <property type="entry name" value="Tetratricopeptide repeat domain"/>
    <property type="match status" value="4"/>
</dbReference>
<name>A0AAW0IUV0_QUESU</name>
<feature type="region of interest" description="Disordered" evidence="3">
    <location>
        <begin position="19"/>
        <end position="55"/>
    </location>
</feature>
<dbReference type="Pfam" id="PF01535">
    <property type="entry name" value="PPR"/>
    <property type="match status" value="2"/>
</dbReference>
<dbReference type="PANTHER" id="PTHR46862:SF5">
    <property type="entry name" value="OS02G0170000 PROTEIN"/>
    <property type="match status" value="1"/>
</dbReference>
<feature type="repeat" description="PPR" evidence="2">
    <location>
        <begin position="310"/>
        <end position="344"/>
    </location>
</feature>
<accession>A0AAW0IUV0</accession>
<keyword evidence="5" id="KW-1185">Reference proteome</keyword>
<reference evidence="4 5" key="1">
    <citation type="journal article" date="2018" name="Sci. Data">
        <title>The draft genome sequence of cork oak.</title>
        <authorList>
            <person name="Ramos A.M."/>
            <person name="Usie A."/>
            <person name="Barbosa P."/>
            <person name="Barros P.M."/>
            <person name="Capote T."/>
            <person name="Chaves I."/>
            <person name="Simoes F."/>
            <person name="Abreu I."/>
            <person name="Carrasquinho I."/>
            <person name="Faro C."/>
            <person name="Guimaraes J.B."/>
            <person name="Mendonca D."/>
            <person name="Nobrega F."/>
            <person name="Rodrigues L."/>
            <person name="Saibo N.J.M."/>
            <person name="Varela M.C."/>
            <person name="Egas C."/>
            <person name="Matos J."/>
            <person name="Miguel C.M."/>
            <person name="Oliveira M.M."/>
            <person name="Ricardo C.P."/>
            <person name="Goncalves S."/>
        </authorList>
    </citation>
    <scope>NUCLEOTIDE SEQUENCE [LARGE SCALE GENOMIC DNA]</scope>
    <source>
        <strain evidence="5">cv. HL8</strain>
    </source>
</reference>
<evidence type="ECO:0000256" key="1">
    <source>
        <dbReference type="ARBA" id="ARBA00022737"/>
    </source>
</evidence>
<feature type="repeat" description="PPR" evidence="2">
    <location>
        <begin position="486"/>
        <end position="520"/>
    </location>
</feature>
<evidence type="ECO:0000313" key="5">
    <source>
        <dbReference type="Proteomes" id="UP000237347"/>
    </source>
</evidence>
<organism evidence="4 5">
    <name type="scientific">Quercus suber</name>
    <name type="common">Cork oak</name>
    <dbReference type="NCBI Taxonomy" id="58331"/>
    <lineage>
        <taxon>Eukaryota</taxon>
        <taxon>Viridiplantae</taxon>
        <taxon>Streptophyta</taxon>
        <taxon>Embryophyta</taxon>
        <taxon>Tracheophyta</taxon>
        <taxon>Spermatophyta</taxon>
        <taxon>Magnoliopsida</taxon>
        <taxon>eudicotyledons</taxon>
        <taxon>Gunneridae</taxon>
        <taxon>Pentapetalae</taxon>
        <taxon>rosids</taxon>
        <taxon>fabids</taxon>
        <taxon>Fagales</taxon>
        <taxon>Fagaceae</taxon>
        <taxon>Quercus</taxon>
    </lineage>
</organism>
<feature type="repeat" description="PPR" evidence="2">
    <location>
        <begin position="451"/>
        <end position="485"/>
    </location>
</feature>
<feature type="repeat" description="PPR" evidence="2">
    <location>
        <begin position="119"/>
        <end position="153"/>
    </location>
</feature>
<dbReference type="InterPro" id="IPR002885">
    <property type="entry name" value="PPR_rpt"/>
</dbReference>